<accession>A0A2P6RMI8</accession>
<evidence type="ECO:0000256" key="1">
    <source>
        <dbReference type="SAM" id="SignalP"/>
    </source>
</evidence>
<name>A0A2P6RMI8_ROSCH</name>
<proteinExistence type="predicted"/>
<protein>
    <submittedName>
        <fullName evidence="3">Putative F-box domain-containing protein</fullName>
    </submittedName>
</protein>
<gene>
    <name evidence="3" type="ORF">RchiOBHm_Chr2g0101871</name>
</gene>
<dbReference type="NCBIfam" id="TIGR01640">
    <property type="entry name" value="F_box_assoc_1"/>
    <property type="match status" value="1"/>
</dbReference>
<dbReference type="PANTHER" id="PTHR35546:SF25">
    <property type="entry name" value="F-BOX DOMAIN-CONTAINING PROTEIN"/>
    <property type="match status" value="1"/>
</dbReference>
<sequence length="501" mass="56353">MNPNPVSLILCLTALSTVNSDSLALNSPPHLISGRLSQPYDVMATSEEEHPVDNDNLVDNDSEEDLFDDIAEQHIESSNELKVVDLSDVVCSNELKVVDRSDVFGRDPRKRTAPVDVPYDEFPHKRFKQNMEIQDVVMEHALYFLPAKSLCRFKTVNKEWDRYINSPFFAHQQTHSFRDISGLFCQLPGDKPSFISLDQDAYGIPSPSLSFLPQPVTLRTACNGLLCCQNCFEQNSYYICNPVNEEWKVLPEPNFYHGPDQSALALAFEPSALNFAAHFELVCAFSLSLTDQPVICFEIYSSRSRSWRLAETVCSELDCLKLNGDGIFLKGVVFWETFAGAILAFDLKEEHYGILSLPPNSGPQGVLTEMRGELCYILPVREGNSYTLEIYGDMDMNLKHIIPLNLGFLSHTHQESIRVLACVNDDAVVILFGDRVIAYNMKARTVETLRDIVNGNYNGEYNAGFAKHLPYVNSLVHVHSSYITSLLSEDPTTSYSYLKSP</sequence>
<dbReference type="AlphaFoldDB" id="A0A2P6RMI8"/>
<keyword evidence="1" id="KW-0732">Signal</keyword>
<organism evidence="3 4">
    <name type="scientific">Rosa chinensis</name>
    <name type="common">China rose</name>
    <dbReference type="NCBI Taxonomy" id="74649"/>
    <lineage>
        <taxon>Eukaryota</taxon>
        <taxon>Viridiplantae</taxon>
        <taxon>Streptophyta</taxon>
        <taxon>Embryophyta</taxon>
        <taxon>Tracheophyta</taxon>
        <taxon>Spermatophyta</taxon>
        <taxon>Magnoliopsida</taxon>
        <taxon>eudicotyledons</taxon>
        <taxon>Gunneridae</taxon>
        <taxon>Pentapetalae</taxon>
        <taxon>rosids</taxon>
        <taxon>fabids</taxon>
        <taxon>Rosales</taxon>
        <taxon>Rosaceae</taxon>
        <taxon>Rosoideae</taxon>
        <taxon>Rosoideae incertae sedis</taxon>
        <taxon>Rosa</taxon>
    </lineage>
</organism>
<dbReference type="STRING" id="74649.A0A2P6RMI8"/>
<dbReference type="Pfam" id="PF07734">
    <property type="entry name" value="FBA_1"/>
    <property type="match status" value="1"/>
</dbReference>
<reference evidence="3 4" key="1">
    <citation type="journal article" date="2018" name="Nat. Genet.">
        <title>The Rosa genome provides new insights in the design of modern roses.</title>
        <authorList>
            <person name="Bendahmane M."/>
        </authorList>
    </citation>
    <scope>NUCLEOTIDE SEQUENCE [LARGE SCALE GENOMIC DNA]</scope>
    <source>
        <strain evidence="4">cv. Old Blush</strain>
    </source>
</reference>
<feature type="chain" id="PRO_5015181497" evidence="1">
    <location>
        <begin position="21"/>
        <end position="501"/>
    </location>
</feature>
<dbReference type="InterPro" id="IPR055290">
    <property type="entry name" value="At3g26010-like"/>
</dbReference>
<dbReference type="Proteomes" id="UP000238479">
    <property type="component" value="Chromosome 2"/>
</dbReference>
<evidence type="ECO:0000313" key="3">
    <source>
        <dbReference type="EMBL" id="PRQ47638.1"/>
    </source>
</evidence>
<dbReference type="Gramene" id="PRQ47638">
    <property type="protein sequence ID" value="PRQ47638"/>
    <property type="gene ID" value="RchiOBHm_Chr2g0101871"/>
</dbReference>
<dbReference type="SUPFAM" id="SSF81383">
    <property type="entry name" value="F-box domain"/>
    <property type="match status" value="1"/>
</dbReference>
<dbReference type="EMBL" id="PDCK01000040">
    <property type="protein sequence ID" value="PRQ47638.1"/>
    <property type="molecule type" value="Genomic_DNA"/>
</dbReference>
<dbReference type="InterPro" id="IPR017451">
    <property type="entry name" value="F-box-assoc_interact_dom"/>
</dbReference>
<keyword evidence="4" id="KW-1185">Reference proteome</keyword>
<dbReference type="InterPro" id="IPR036047">
    <property type="entry name" value="F-box-like_dom_sf"/>
</dbReference>
<comment type="caution">
    <text evidence="3">The sequence shown here is derived from an EMBL/GenBank/DDBJ whole genome shotgun (WGS) entry which is preliminary data.</text>
</comment>
<feature type="signal peptide" evidence="1">
    <location>
        <begin position="1"/>
        <end position="20"/>
    </location>
</feature>
<evidence type="ECO:0000313" key="4">
    <source>
        <dbReference type="Proteomes" id="UP000238479"/>
    </source>
</evidence>
<dbReference type="PANTHER" id="PTHR35546">
    <property type="entry name" value="F-BOX PROTEIN INTERACTION DOMAIN PROTEIN-RELATED"/>
    <property type="match status" value="1"/>
</dbReference>
<dbReference type="InterPro" id="IPR006527">
    <property type="entry name" value="F-box-assoc_dom_typ1"/>
</dbReference>
<feature type="domain" description="F-box associated beta-propeller type 1" evidence="2">
    <location>
        <begin position="220"/>
        <end position="391"/>
    </location>
</feature>
<evidence type="ECO:0000259" key="2">
    <source>
        <dbReference type="Pfam" id="PF07734"/>
    </source>
</evidence>
<dbReference type="OMA" id="MRGELCY"/>